<feature type="region of interest" description="Disordered" evidence="1">
    <location>
        <begin position="59"/>
        <end position="96"/>
    </location>
</feature>
<feature type="region of interest" description="Disordered" evidence="1">
    <location>
        <begin position="1"/>
        <end position="47"/>
    </location>
</feature>
<dbReference type="EMBL" id="NCVQ01000005">
    <property type="protein sequence ID" value="PWZ25713.1"/>
    <property type="molecule type" value="Genomic_DNA"/>
</dbReference>
<proteinExistence type="predicted"/>
<reference evidence="2" key="1">
    <citation type="journal article" date="2018" name="Nat. Genet.">
        <title>Extensive intraspecific gene order and gene structural variations between Mo17 and other maize genomes.</title>
        <authorList>
            <person name="Sun S."/>
            <person name="Zhou Y."/>
            <person name="Chen J."/>
            <person name="Shi J."/>
            <person name="Zhao H."/>
            <person name="Zhao H."/>
            <person name="Song W."/>
            <person name="Zhang M."/>
            <person name="Cui Y."/>
            <person name="Dong X."/>
            <person name="Liu H."/>
            <person name="Ma X."/>
            <person name="Jiao Y."/>
            <person name="Wang B."/>
            <person name="Wei X."/>
            <person name="Stein J.C."/>
            <person name="Glaubitz J.C."/>
            <person name="Lu F."/>
            <person name="Yu G."/>
            <person name="Liang C."/>
            <person name="Fengler K."/>
            <person name="Li B."/>
            <person name="Rafalski A."/>
            <person name="Schnable P.S."/>
            <person name="Ware D.H."/>
            <person name="Buckler E.S."/>
            <person name="Lai J."/>
        </authorList>
    </citation>
    <scope>NUCLEOTIDE SEQUENCE [LARGE SCALE GENOMIC DNA]</scope>
    <source>
        <tissue evidence="2">Seedling</tissue>
    </source>
</reference>
<evidence type="ECO:0000256" key="1">
    <source>
        <dbReference type="SAM" id="MobiDB-lite"/>
    </source>
</evidence>
<sequence length="96" mass="9834">MRAGAQAVPATAVSRHVSAGRADAVKRGPPPPRKQASTGSGHAAESGCVIAMGRRARALAMPRPQSRRAGWLPSSSGSRRVRALPSPARNNACEAG</sequence>
<dbReference type="Proteomes" id="UP000251960">
    <property type="component" value="Chromosome 4"/>
</dbReference>
<gene>
    <name evidence="2" type="ORF">Zm00014a_036416</name>
</gene>
<evidence type="ECO:0000313" key="2">
    <source>
        <dbReference type="EMBL" id="PWZ25713.1"/>
    </source>
</evidence>
<comment type="caution">
    <text evidence="2">The sequence shown here is derived from an EMBL/GenBank/DDBJ whole genome shotgun (WGS) entry which is preliminary data.</text>
</comment>
<protein>
    <submittedName>
        <fullName evidence="2">Uncharacterized protein</fullName>
    </submittedName>
</protein>
<name>A0A3L6EYM6_MAIZE</name>
<organism evidence="2">
    <name type="scientific">Zea mays</name>
    <name type="common">Maize</name>
    <dbReference type="NCBI Taxonomy" id="4577"/>
    <lineage>
        <taxon>Eukaryota</taxon>
        <taxon>Viridiplantae</taxon>
        <taxon>Streptophyta</taxon>
        <taxon>Embryophyta</taxon>
        <taxon>Tracheophyta</taxon>
        <taxon>Spermatophyta</taxon>
        <taxon>Magnoliopsida</taxon>
        <taxon>Liliopsida</taxon>
        <taxon>Poales</taxon>
        <taxon>Poaceae</taxon>
        <taxon>PACMAD clade</taxon>
        <taxon>Panicoideae</taxon>
        <taxon>Andropogonodae</taxon>
        <taxon>Andropogoneae</taxon>
        <taxon>Tripsacinae</taxon>
        <taxon>Zea</taxon>
    </lineage>
</organism>
<dbReference type="AlphaFoldDB" id="A0A3L6EYM6"/>
<accession>A0A3L6EYM6</accession>